<dbReference type="Proteomes" id="UP000029120">
    <property type="component" value="Chromosome 8"/>
</dbReference>
<keyword evidence="2" id="KW-0677">Repeat</keyword>
<keyword evidence="5" id="KW-0804">Transcription</keyword>
<dbReference type="Gene3D" id="2.40.330.10">
    <property type="entry name" value="DNA-binding pseudobarrel domain"/>
    <property type="match status" value="3"/>
</dbReference>
<evidence type="ECO:0000256" key="6">
    <source>
        <dbReference type="ARBA" id="ARBA00023242"/>
    </source>
</evidence>
<feature type="domain" description="TF-B3" evidence="7">
    <location>
        <begin position="272"/>
        <end position="368"/>
    </location>
</feature>
<sequence>MATTLFSSPANPNFFKPLLPGFKTHITIPEAFYSKYLEGKEEGNAATLISDASDITWKVTVDGLRLTHGWEKFALAHDLRVGDILAFRHDGNLMFHVTPFGPGSCEILYSHDNDQNHAGELAGSSKAKKQNPIEDETCIVVVPVTASNLRTDSVNLSKGFTTSSGLSKLCNEIILVGETGRSSTIGLVYHNSSNRFCFRGGWRAFCRTNGHKAGGFLRFTLVSNGKTPVLRIFPLERTVDSTRDHVSAEVKSLEPAKEKKNVESLSLSDDSSFVVSVTVNNLKEDKLFLPSRVSRPNIKNKGLQKIDLMNKQGRTWTLTLKNRRLSDRFFITHGWTSFCEENGQKAGCSFTFKLVRHGTNLVLLMNETLREEGV</sequence>
<keyword evidence="4" id="KW-0238">DNA-binding</keyword>
<dbReference type="CDD" id="cd10017">
    <property type="entry name" value="B3_DNA"/>
    <property type="match status" value="3"/>
</dbReference>
<evidence type="ECO:0000256" key="4">
    <source>
        <dbReference type="ARBA" id="ARBA00023125"/>
    </source>
</evidence>
<dbReference type="GO" id="GO:0003677">
    <property type="term" value="F:DNA binding"/>
    <property type="evidence" value="ECO:0007669"/>
    <property type="project" value="UniProtKB-KW"/>
</dbReference>
<evidence type="ECO:0000313" key="8">
    <source>
        <dbReference type="EMBL" id="KFK27859.1"/>
    </source>
</evidence>
<feature type="domain" description="TF-B3" evidence="7">
    <location>
        <begin position="139"/>
        <end position="236"/>
    </location>
</feature>
<dbReference type="OMA" id="GWRELCD"/>
<dbReference type="InterPro" id="IPR039218">
    <property type="entry name" value="REM_fam"/>
</dbReference>
<evidence type="ECO:0000259" key="7">
    <source>
        <dbReference type="PROSITE" id="PS50863"/>
    </source>
</evidence>
<evidence type="ECO:0000313" key="9">
    <source>
        <dbReference type="Proteomes" id="UP000029120"/>
    </source>
</evidence>
<keyword evidence="6" id="KW-0539">Nucleus</keyword>
<dbReference type="Pfam" id="PF02362">
    <property type="entry name" value="B3"/>
    <property type="match status" value="3"/>
</dbReference>
<evidence type="ECO:0000256" key="5">
    <source>
        <dbReference type="ARBA" id="ARBA00023163"/>
    </source>
</evidence>
<dbReference type="OrthoDB" id="1109907at2759"/>
<dbReference type="PANTHER" id="PTHR31674:SF96">
    <property type="entry name" value="B3 DOMAIN-CONTAINING PROTEIN REM-LIKE 3-RELATED"/>
    <property type="match status" value="1"/>
</dbReference>
<dbReference type="FunFam" id="2.40.330.10:FF:000009">
    <property type="entry name" value="Transcriptional factor B3 family protein"/>
    <property type="match status" value="1"/>
</dbReference>
<keyword evidence="3" id="KW-0805">Transcription regulation</keyword>
<dbReference type="InterPro" id="IPR003340">
    <property type="entry name" value="B3_DNA-bd"/>
</dbReference>
<gene>
    <name evidence="8" type="ordered locus">AALP_Aa8g438600</name>
</gene>
<evidence type="ECO:0000256" key="3">
    <source>
        <dbReference type="ARBA" id="ARBA00023015"/>
    </source>
</evidence>
<evidence type="ECO:0000256" key="2">
    <source>
        <dbReference type="ARBA" id="ARBA00022737"/>
    </source>
</evidence>
<keyword evidence="9" id="KW-1185">Reference proteome</keyword>
<dbReference type="SMART" id="SM01019">
    <property type="entry name" value="B3"/>
    <property type="match status" value="3"/>
</dbReference>
<name>A0A087GDA7_ARAAL</name>
<proteinExistence type="predicted"/>
<organism evidence="8 9">
    <name type="scientific">Arabis alpina</name>
    <name type="common">Alpine rock-cress</name>
    <dbReference type="NCBI Taxonomy" id="50452"/>
    <lineage>
        <taxon>Eukaryota</taxon>
        <taxon>Viridiplantae</taxon>
        <taxon>Streptophyta</taxon>
        <taxon>Embryophyta</taxon>
        <taxon>Tracheophyta</taxon>
        <taxon>Spermatophyta</taxon>
        <taxon>Magnoliopsida</taxon>
        <taxon>eudicotyledons</taxon>
        <taxon>Gunneridae</taxon>
        <taxon>Pentapetalae</taxon>
        <taxon>rosids</taxon>
        <taxon>malvids</taxon>
        <taxon>Brassicales</taxon>
        <taxon>Brassicaceae</taxon>
        <taxon>Arabideae</taxon>
        <taxon>Arabis</taxon>
    </lineage>
</organism>
<reference evidence="9" key="1">
    <citation type="journal article" date="2015" name="Nat. Plants">
        <title>Genome expansion of Arabis alpina linked with retrotransposition and reduced symmetric DNA methylation.</title>
        <authorList>
            <person name="Willing E.M."/>
            <person name="Rawat V."/>
            <person name="Mandakova T."/>
            <person name="Maumus F."/>
            <person name="James G.V."/>
            <person name="Nordstroem K.J."/>
            <person name="Becker C."/>
            <person name="Warthmann N."/>
            <person name="Chica C."/>
            <person name="Szarzynska B."/>
            <person name="Zytnicki M."/>
            <person name="Albani M.C."/>
            <person name="Kiefer C."/>
            <person name="Bergonzi S."/>
            <person name="Castaings L."/>
            <person name="Mateos J.L."/>
            <person name="Berns M.C."/>
            <person name="Bujdoso N."/>
            <person name="Piofczyk T."/>
            <person name="de Lorenzo L."/>
            <person name="Barrero-Sicilia C."/>
            <person name="Mateos I."/>
            <person name="Piednoel M."/>
            <person name="Hagmann J."/>
            <person name="Chen-Min-Tao R."/>
            <person name="Iglesias-Fernandez R."/>
            <person name="Schuster S.C."/>
            <person name="Alonso-Blanco C."/>
            <person name="Roudier F."/>
            <person name="Carbonero P."/>
            <person name="Paz-Ares J."/>
            <person name="Davis S.J."/>
            <person name="Pecinka A."/>
            <person name="Quesneville H."/>
            <person name="Colot V."/>
            <person name="Lysak M.A."/>
            <person name="Weigel D."/>
            <person name="Coupland G."/>
            <person name="Schneeberger K."/>
        </authorList>
    </citation>
    <scope>NUCLEOTIDE SEQUENCE [LARGE SCALE GENOMIC DNA]</scope>
    <source>
        <strain evidence="9">cv. Pajares</strain>
    </source>
</reference>
<dbReference type="SUPFAM" id="SSF101936">
    <property type="entry name" value="DNA-binding pseudobarrel domain"/>
    <property type="match status" value="3"/>
</dbReference>
<dbReference type="EMBL" id="CM002876">
    <property type="protein sequence ID" value="KFK27859.1"/>
    <property type="molecule type" value="Genomic_DNA"/>
</dbReference>
<feature type="domain" description="TF-B3" evidence="7">
    <location>
        <begin position="11"/>
        <end position="103"/>
    </location>
</feature>
<dbReference type="Gramene" id="KFK27859">
    <property type="protein sequence ID" value="KFK27859"/>
    <property type="gene ID" value="AALP_AA8G438600"/>
</dbReference>
<comment type="subcellular location">
    <subcellularLocation>
        <location evidence="1">Nucleus</location>
    </subcellularLocation>
</comment>
<dbReference type="PANTHER" id="PTHR31674">
    <property type="entry name" value="B3 DOMAIN-CONTAINING PROTEIN REM-LIKE 3-RELATED"/>
    <property type="match status" value="1"/>
</dbReference>
<evidence type="ECO:0000256" key="1">
    <source>
        <dbReference type="ARBA" id="ARBA00004123"/>
    </source>
</evidence>
<dbReference type="AlphaFoldDB" id="A0A087GDA7"/>
<dbReference type="PROSITE" id="PS50863">
    <property type="entry name" value="B3"/>
    <property type="match status" value="3"/>
</dbReference>
<dbReference type="GO" id="GO:0005634">
    <property type="term" value="C:nucleus"/>
    <property type="evidence" value="ECO:0007669"/>
    <property type="project" value="UniProtKB-SubCell"/>
</dbReference>
<dbReference type="InterPro" id="IPR015300">
    <property type="entry name" value="DNA-bd_pseudobarrel_sf"/>
</dbReference>
<protein>
    <recommendedName>
        <fullName evidence="7">TF-B3 domain-containing protein</fullName>
    </recommendedName>
</protein>
<accession>A0A087GDA7</accession>